<gene>
    <name evidence="13" type="ORF">Din_047879</name>
</gene>
<evidence type="ECO:0008006" key="14">
    <source>
        <dbReference type="Google" id="ProtNLM"/>
    </source>
</evidence>
<dbReference type="FunFam" id="1.10.630.10:FF:000011">
    <property type="entry name" value="Cytochrome P450 83B1"/>
    <property type="match status" value="1"/>
</dbReference>
<dbReference type="SUPFAM" id="SSF48264">
    <property type="entry name" value="Cytochrome P450"/>
    <property type="match status" value="1"/>
</dbReference>
<organism evidence="13">
    <name type="scientific">Davidia involucrata</name>
    <name type="common">Dove tree</name>
    <dbReference type="NCBI Taxonomy" id="16924"/>
    <lineage>
        <taxon>Eukaryota</taxon>
        <taxon>Viridiplantae</taxon>
        <taxon>Streptophyta</taxon>
        <taxon>Embryophyta</taxon>
        <taxon>Tracheophyta</taxon>
        <taxon>Spermatophyta</taxon>
        <taxon>Magnoliopsida</taxon>
        <taxon>eudicotyledons</taxon>
        <taxon>Gunneridae</taxon>
        <taxon>Pentapetalae</taxon>
        <taxon>asterids</taxon>
        <taxon>Cornales</taxon>
        <taxon>Nyssaceae</taxon>
        <taxon>Davidia</taxon>
    </lineage>
</organism>
<evidence type="ECO:0000313" key="13">
    <source>
        <dbReference type="EMBL" id="MPA78438.1"/>
    </source>
</evidence>
<keyword evidence="5 10" id="KW-0479">Metal-binding</keyword>
<keyword evidence="12" id="KW-0732">Signal</keyword>
<keyword evidence="9" id="KW-0472">Membrane</keyword>
<comment type="similarity">
    <text evidence="3 11">Belongs to the cytochrome P450 family.</text>
</comment>
<reference evidence="13" key="1">
    <citation type="submission" date="2019-08" db="EMBL/GenBank/DDBJ databases">
        <title>Reference gene set and small RNA set construction with multiple tissues from Davidia involucrata Baill.</title>
        <authorList>
            <person name="Yang H."/>
            <person name="Zhou C."/>
            <person name="Li G."/>
            <person name="Wang J."/>
            <person name="Gao P."/>
            <person name="Wang M."/>
            <person name="Wang R."/>
            <person name="Zhao Y."/>
        </authorList>
    </citation>
    <scope>NUCLEOTIDE SEQUENCE</scope>
    <source>
        <tissue evidence="13">Mixed with DoveR01_LX</tissue>
    </source>
</reference>
<evidence type="ECO:0000256" key="9">
    <source>
        <dbReference type="ARBA" id="ARBA00023136"/>
    </source>
</evidence>
<dbReference type="PANTHER" id="PTHR47943">
    <property type="entry name" value="CYTOCHROME P450 93A3-LIKE"/>
    <property type="match status" value="1"/>
</dbReference>
<comment type="cofactor">
    <cofactor evidence="1 10">
        <name>heme</name>
        <dbReference type="ChEBI" id="CHEBI:30413"/>
    </cofactor>
</comment>
<evidence type="ECO:0000256" key="6">
    <source>
        <dbReference type="ARBA" id="ARBA00023002"/>
    </source>
</evidence>
<dbReference type="GO" id="GO:0004497">
    <property type="term" value="F:monooxygenase activity"/>
    <property type="evidence" value="ECO:0007669"/>
    <property type="project" value="UniProtKB-KW"/>
</dbReference>
<evidence type="ECO:0000256" key="8">
    <source>
        <dbReference type="ARBA" id="ARBA00023033"/>
    </source>
</evidence>
<dbReference type="GO" id="GO:0016020">
    <property type="term" value="C:membrane"/>
    <property type="evidence" value="ECO:0007669"/>
    <property type="project" value="UniProtKB-SubCell"/>
</dbReference>
<feature type="binding site" description="axial binding residue" evidence="10">
    <location>
        <position position="441"/>
    </location>
    <ligand>
        <name>heme</name>
        <dbReference type="ChEBI" id="CHEBI:30413"/>
    </ligand>
    <ligandPart>
        <name>Fe</name>
        <dbReference type="ChEBI" id="CHEBI:18248"/>
    </ligandPart>
</feature>
<evidence type="ECO:0000256" key="3">
    <source>
        <dbReference type="ARBA" id="ARBA00010617"/>
    </source>
</evidence>
<feature type="signal peptide" evidence="12">
    <location>
        <begin position="1"/>
        <end position="19"/>
    </location>
</feature>
<dbReference type="Pfam" id="PF00067">
    <property type="entry name" value="p450"/>
    <property type="match status" value="1"/>
</dbReference>
<evidence type="ECO:0000256" key="5">
    <source>
        <dbReference type="ARBA" id="ARBA00022723"/>
    </source>
</evidence>
<accession>A0A5B7CBY6</accession>
<dbReference type="Gene3D" id="1.10.630.10">
    <property type="entry name" value="Cytochrome P450"/>
    <property type="match status" value="1"/>
</dbReference>
<dbReference type="InterPro" id="IPR036396">
    <property type="entry name" value="Cyt_P450_sf"/>
</dbReference>
<dbReference type="GO" id="GO:0016705">
    <property type="term" value="F:oxidoreductase activity, acting on paired donors, with incorporation or reduction of molecular oxygen"/>
    <property type="evidence" value="ECO:0007669"/>
    <property type="project" value="InterPro"/>
</dbReference>
<evidence type="ECO:0000256" key="1">
    <source>
        <dbReference type="ARBA" id="ARBA00001971"/>
    </source>
</evidence>
<dbReference type="InterPro" id="IPR002401">
    <property type="entry name" value="Cyt_P450_E_grp-I"/>
</dbReference>
<dbReference type="InterPro" id="IPR001128">
    <property type="entry name" value="Cyt_P450"/>
</dbReference>
<dbReference type="EMBL" id="GHES01047879">
    <property type="protein sequence ID" value="MPA78438.1"/>
    <property type="molecule type" value="Transcribed_RNA"/>
</dbReference>
<proteinExistence type="inferred from homology"/>
<evidence type="ECO:0000256" key="11">
    <source>
        <dbReference type="RuleBase" id="RU000461"/>
    </source>
</evidence>
<keyword evidence="7 10" id="KW-0408">Iron</keyword>
<keyword evidence="6 11" id="KW-0560">Oxidoreductase</keyword>
<keyword evidence="4 10" id="KW-0349">Heme</keyword>
<dbReference type="PRINTS" id="PR00385">
    <property type="entry name" value="P450"/>
</dbReference>
<keyword evidence="8 11" id="KW-0503">Monooxygenase</keyword>
<evidence type="ECO:0000256" key="12">
    <source>
        <dbReference type="SAM" id="SignalP"/>
    </source>
</evidence>
<dbReference type="GO" id="GO:0005506">
    <property type="term" value="F:iron ion binding"/>
    <property type="evidence" value="ECO:0007669"/>
    <property type="project" value="InterPro"/>
</dbReference>
<evidence type="ECO:0000256" key="2">
    <source>
        <dbReference type="ARBA" id="ARBA00004370"/>
    </source>
</evidence>
<comment type="subcellular location">
    <subcellularLocation>
        <location evidence="2">Membrane</location>
    </subcellularLocation>
</comment>
<evidence type="ECO:0000256" key="4">
    <source>
        <dbReference type="ARBA" id="ARBA00022617"/>
    </source>
</evidence>
<dbReference type="CDD" id="cd11072">
    <property type="entry name" value="CYP71-like"/>
    <property type="match status" value="1"/>
</dbReference>
<dbReference type="InterPro" id="IPR017972">
    <property type="entry name" value="Cyt_P450_CS"/>
</dbReference>
<protein>
    <recommendedName>
        <fullName evidence="14">Cytochrome P450 CYP736A12-like</fullName>
    </recommendedName>
</protein>
<sequence length="504" mass="56935">MSPFILATLLVLLWSFVHLRRNHKKHGRKLPPGPPTFPIIGNLHMLGKLPHRSLQKLAKKYGPIMSMRLGYVPTIIISSPQAAELFLKTHDTVFSSRPKGQVSEYLWYGTQGIGFSEYGPYWRNARKFCTLELLSVTKIDSLVAMRREELELSVRSLKEVAEAHEVVDVSDKVARLIENMTSRMLFGRSINDQFDLKAVVAEVIRLVGAFNLADYVPFLGPLDLQGLTRGLKATSKAMDKILETIIDEHVQESNGGHQKHAMDFVDVMLSLMNKSTNTHDQLSYMIDPTKIKAIILDMITGTVETAATAIDWTLVELIRHPKVMRKLQEELQSVMGVNGMIEETDLAKLDYLNMVIKESLRLHPVAPLLIPRESMEDITIDGYYIPKKSRIIVNSWAIGRDPNVWSDNVEEFIPERFIGSNIDLRGHDFQLLPFGAGRRGCPGQHLGLINIRSVVAHFMHCFDWELPNGMPPCELDMTESFGLSAPRANHLLAVPKYRLSVKNL</sequence>
<dbReference type="PRINTS" id="PR00463">
    <property type="entry name" value="EP450I"/>
</dbReference>
<dbReference type="PROSITE" id="PS00086">
    <property type="entry name" value="CYTOCHROME_P450"/>
    <property type="match status" value="1"/>
</dbReference>
<dbReference type="PANTHER" id="PTHR47943:SF9">
    <property type="entry name" value="CYTOCHROME P450"/>
    <property type="match status" value="1"/>
</dbReference>
<feature type="chain" id="PRO_5022741643" description="Cytochrome P450 CYP736A12-like" evidence="12">
    <location>
        <begin position="20"/>
        <end position="504"/>
    </location>
</feature>
<name>A0A5B7CBY6_DAVIN</name>
<evidence type="ECO:0000256" key="10">
    <source>
        <dbReference type="PIRSR" id="PIRSR602401-1"/>
    </source>
</evidence>
<dbReference type="GO" id="GO:0020037">
    <property type="term" value="F:heme binding"/>
    <property type="evidence" value="ECO:0007669"/>
    <property type="project" value="InterPro"/>
</dbReference>
<evidence type="ECO:0000256" key="7">
    <source>
        <dbReference type="ARBA" id="ARBA00023004"/>
    </source>
</evidence>
<dbReference type="AlphaFoldDB" id="A0A5B7CBY6"/>